<evidence type="ECO:0000256" key="4">
    <source>
        <dbReference type="ARBA" id="ARBA00023136"/>
    </source>
</evidence>
<gene>
    <name evidence="7" type="ORF">OXX778_LOCUS5475</name>
</gene>
<comment type="subunit">
    <text evidence="6">Component of a multi-subunit COQ enzyme complex.</text>
</comment>
<comment type="cofactor">
    <cofactor evidence="6">
        <name>Zn(2+)</name>
        <dbReference type="ChEBI" id="CHEBI:29105"/>
    </cofactor>
</comment>
<dbReference type="InterPro" id="IPR027540">
    <property type="entry name" value="Coq4_euk"/>
</dbReference>
<comment type="similarity">
    <text evidence="6">Belongs to the COQ4 family.</text>
</comment>
<keyword evidence="5 6" id="KW-0456">Lyase</keyword>
<keyword evidence="6" id="KW-0862">Zinc</keyword>
<protein>
    <recommendedName>
        <fullName evidence="6">Ubiquinone biosynthesis protein COQ4 homolog, mitochondrial</fullName>
    </recommendedName>
    <alternativeName>
        <fullName evidence="6">4-hydroxy-3-methoxy-5-polyprenylbenzoate decarboxylase</fullName>
        <ecNumber evidence="6">4.1.1.130</ecNumber>
    </alternativeName>
    <alternativeName>
        <fullName evidence="6">Coenzyme Q biosynthesis protein 4 homolog</fullName>
    </alternativeName>
</protein>
<evidence type="ECO:0000256" key="3">
    <source>
        <dbReference type="ARBA" id="ARBA00023128"/>
    </source>
</evidence>
<dbReference type="Proteomes" id="UP000663879">
    <property type="component" value="Unassembled WGS sequence"/>
</dbReference>
<keyword evidence="1 6" id="KW-0831">Ubiquinone biosynthesis</keyword>
<comment type="caution">
    <text evidence="7">The sequence shown here is derived from an EMBL/GenBank/DDBJ whole genome shotgun (WGS) entry which is preliminary data.</text>
</comment>
<dbReference type="GO" id="GO:0008270">
    <property type="term" value="F:zinc ion binding"/>
    <property type="evidence" value="ECO:0007669"/>
    <property type="project" value="UniProtKB-UniRule"/>
</dbReference>
<comment type="function">
    <text evidence="6">Lyase that catalyzes the C1-decarboxylation of 4-hydroxy-3-methoxy-5-(all-trans-polyprenyl)benzoic acid into 2-methoxy-6-(all-trans-polyprenyl)phenol during ubiquinone biosynthesis.</text>
</comment>
<keyword evidence="2 6" id="KW-0999">Mitochondrion inner membrane</keyword>
<name>A0A813RAG5_9BILA</name>
<feature type="binding site" evidence="6">
    <location>
        <position position="137"/>
    </location>
    <ligand>
        <name>Zn(2+)</name>
        <dbReference type="ChEBI" id="CHEBI:29105"/>
    </ligand>
</feature>
<dbReference type="GO" id="GO:0031314">
    <property type="term" value="C:extrinsic component of mitochondrial inner membrane"/>
    <property type="evidence" value="ECO:0007669"/>
    <property type="project" value="UniProtKB-UniRule"/>
</dbReference>
<comment type="pathway">
    <text evidence="6">Cofactor biosynthesis; ubiquinone biosynthesis.</text>
</comment>
<evidence type="ECO:0000256" key="6">
    <source>
        <dbReference type="HAMAP-Rule" id="MF_03111"/>
    </source>
</evidence>
<dbReference type="OrthoDB" id="4249at2759"/>
<dbReference type="AlphaFoldDB" id="A0A813RAG5"/>
<dbReference type="Pfam" id="PF05019">
    <property type="entry name" value="Coq4"/>
    <property type="match status" value="1"/>
</dbReference>
<dbReference type="PANTHER" id="PTHR12922">
    <property type="entry name" value="UBIQUINONE BIOSYNTHESIS PROTEIN"/>
    <property type="match status" value="1"/>
</dbReference>
<evidence type="ECO:0000313" key="7">
    <source>
        <dbReference type="EMBL" id="CAF0781262.1"/>
    </source>
</evidence>
<feature type="binding site" evidence="6">
    <location>
        <position position="153"/>
    </location>
    <ligand>
        <name>Zn(2+)</name>
        <dbReference type="ChEBI" id="CHEBI:29105"/>
    </ligand>
</feature>
<evidence type="ECO:0000256" key="2">
    <source>
        <dbReference type="ARBA" id="ARBA00022792"/>
    </source>
</evidence>
<accession>A0A813RAG5</accession>
<dbReference type="EMBL" id="CAJNOC010000597">
    <property type="protein sequence ID" value="CAF0781262.1"/>
    <property type="molecule type" value="Genomic_DNA"/>
</dbReference>
<comment type="subcellular location">
    <subcellularLocation>
        <location evidence="6">Mitochondrion inner membrane</location>
        <topology evidence="6">Peripheral membrane protein</topology>
        <orientation evidence="6">Matrix side</orientation>
    </subcellularLocation>
</comment>
<dbReference type="PANTHER" id="PTHR12922:SF7">
    <property type="entry name" value="UBIQUINONE BIOSYNTHESIS PROTEIN COQ4 HOMOLOG, MITOCHONDRIAL"/>
    <property type="match status" value="1"/>
</dbReference>
<evidence type="ECO:0000313" key="8">
    <source>
        <dbReference type="Proteomes" id="UP000663879"/>
    </source>
</evidence>
<reference evidence="7" key="1">
    <citation type="submission" date="2021-02" db="EMBL/GenBank/DDBJ databases">
        <authorList>
            <person name="Nowell W R."/>
        </authorList>
    </citation>
    <scope>NUCLEOTIDE SEQUENCE</scope>
    <source>
        <strain evidence="7">Ploen Becks lab</strain>
    </source>
</reference>
<keyword evidence="8" id="KW-1185">Reference proteome</keyword>
<evidence type="ECO:0000256" key="5">
    <source>
        <dbReference type="ARBA" id="ARBA00023239"/>
    </source>
</evidence>
<proteinExistence type="inferred from homology"/>
<dbReference type="HAMAP" id="MF_03111">
    <property type="entry name" value="Coq4"/>
    <property type="match status" value="1"/>
</dbReference>
<sequence length="251" mass="29146">MRLSSSVFNKETSSFIRTNLAQRTVLTLGSGLVSIFDPHRDDMISAFGELTSFQVLPKLHKQMSSDPEGSLILKERPIITSSILNLSKLATYPENTFGRKYVEFLKRNNITPDTRKPVRFIEDQDLAYVMQRYREIHDFTHCILDLKTNMLGEVTVKVFEAIQLDLPMCWLAGMFGMLRLGPKHTQAYLDKYLPWIIQNAKQSKPLINVYFEKHFEKPIDELRQELNLTLLNESESKAEQIRQKEFTENVN</sequence>
<dbReference type="EC" id="4.1.1.130" evidence="6"/>
<dbReference type="UniPathway" id="UPA00232"/>
<keyword evidence="4 6" id="KW-0472">Membrane</keyword>
<evidence type="ECO:0000256" key="1">
    <source>
        <dbReference type="ARBA" id="ARBA00022688"/>
    </source>
</evidence>
<keyword evidence="3 6" id="KW-0496">Mitochondrion</keyword>
<keyword evidence="6" id="KW-0479">Metal-binding</keyword>
<dbReference type="InterPro" id="IPR007715">
    <property type="entry name" value="Coq4"/>
</dbReference>
<dbReference type="GO" id="GO:0120539">
    <property type="term" value="F:4-hydroxy-3-methoxy-5-polyprenylbenzoate decarboxylase activity"/>
    <property type="evidence" value="ECO:0007669"/>
    <property type="project" value="UniProtKB-EC"/>
</dbReference>
<feature type="binding site" evidence="6">
    <location>
        <position position="138"/>
    </location>
    <ligand>
        <name>Zn(2+)</name>
        <dbReference type="ChEBI" id="CHEBI:29105"/>
    </ligand>
</feature>
<organism evidence="7 8">
    <name type="scientific">Brachionus calyciflorus</name>
    <dbReference type="NCBI Taxonomy" id="104777"/>
    <lineage>
        <taxon>Eukaryota</taxon>
        <taxon>Metazoa</taxon>
        <taxon>Spiralia</taxon>
        <taxon>Gnathifera</taxon>
        <taxon>Rotifera</taxon>
        <taxon>Eurotatoria</taxon>
        <taxon>Monogononta</taxon>
        <taxon>Pseudotrocha</taxon>
        <taxon>Ploima</taxon>
        <taxon>Brachionidae</taxon>
        <taxon>Brachionus</taxon>
    </lineage>
</organism>
<comment type="catalytic activity">
    <reaction evidence="6">
        <text>a 4-hydroxy-3-methoxy-5-(all-trans-polyprenyl)benzoate + H(+) = a 2-methoxy-6-(all-trans-polyprenyl)phenol + CO2</text>
        <dbReference type="Rhea" id="RHEA:81179"/>
        <dbReference type="Rhea" id="RHEA-COMP:9551"/>
        <dbReference type="Rhea" id="RHEA-COMP:10931"/>
        <dbReference type="ChEBI" id="CHEBI:15378"/>
        <dbReference type="ChEBI" id="CHEBI:16526"/>
        <dbReference type="ChEBI" id="CHEBI:62731"/>
        <dbReference type="ChEBI" id="CHEBI:84443"/>
        <dbReference type="EC" id="4.1.1.130"/>
    </reaction>
</comment>
<feature type="binding site" evidence="6">
    <location>
        <position position="141"/>
    </location>
    <ligand>
        <name>Zn(2+)</name>
        <dbReference type="ChEBI" id="CHEBI:29105"/>
    </ligand>
</feature>